<keyword evidence="1" id="KW-1133">Transmembrane helix</keyword>
<sequence length="350" mass="41219">MNFLINYFKNKIFGFKSRFRAFILIGFFLSVIIIFVVVFWSKDYYLPGGVDYGVTFSKLYAEELNLDWQEAYLAILDDLKVDKIRIPIYWPDIEPRIDEFYFKDYDWMFEQAGQRGVGVIPVIGRRVPRWPECHTPPWADRLRSQDMVNRRLLKIIEQTAKHFSLYNNLIAWQVENEPFLSIFGECPKPDADLLSQEIHIVKSVDPTRPIIITDSGELSFWGKSSSYADILGITLYRFVWNPVIGYFGHIYPPAFYRYRASNVIQNNPALSNVIVMELQAEPWINGPSITEASLAEQYSSMDLNKLKSIVDYTESAGFNQAYFWGAEWWYWLKIKHGDEQFWQYAKTFWQ</sequence>
<organism evidence="2 3">
    <name type="scientific">Candidatus Buchananbacteria bacterium CG10_big_fil_rev_8_21_14_0_10_42_9</name>
    <dbReference type="NCBI Taxonomy" id="1974526"/>
    <lineage>
        <taxon>Bacteria</taxon>
        <taxon>Candidatus Buchananiibacteriota</taxon>
    </lineage>
</organism>
<feature type="transmembrane region" description="Helical" evidence="1">
    <location>
        <begin position="21"/>
        <end position="40"/>
    </location>
</feature>
<protein>
    <submittedName>
        <fullName evidence="2">Uncharacterized protein</fullName>
    </submittedName>
</protein>
<name>A0A2H0W2P6_9BACT</name>
<keyword evidence="1" id="KW-0472">Membrane</keyword>
<dbReference type="Gene3D" id="3.20.20.80">
    <property type="entry name" value="Glycosidases"/>
    <property type="match status" value="1"/>
</dbReference>
<evidence type="ECO:0000256" key="1">
    <source>
        <dbReference type="SAM" id="Phobius"/>
    </source>
</evidence>
<accession>A0A2H0W2P6</accession>
<keyword evidence="1" id="KW-0812">Transmembrane</keyword>
<evidence type="ECO:0000313" key="3">
    <source>
        <dbReference type="Proteomes" id="UP000230935"/>
    </source>
</evidence>
<gene>
    <name evidence="2" type="ORF">COT81_00240</name>
</gene>
<comment type="caution">
    <text evidence="2">The sequence shown here is derived from an EMBL/GenBank/DDBJ whole genome shotgun (WGS) entry which is preliminary data.</text>
</comment>
<evidence type="ECO:0000313" key="2">
    <source>
        <dbReference type="EMBL" id="PIS05577.1"/>
    </source>
</evidence>
<dbReference type="SUPFAM" id="SSF51445">
    <property type="entry name" value="(Trans)glycosidases"/>
    <property type="match status" value="1"/>
</dbReference>
<dbReference type="InterPro" id="IPR017853">
    <property type="entry name" value="GH"/>
</dbReference>
<proteinExistence type="predicted"/>
<dbReference type="EMBL" id="PEZZ01000002">
    <property type="protein sequence ID" value="PIS05577.1"/>
    <property type="molecule type" value="Genomic_DNA"/>
</dbReference>
<dbReference type="Proteomes" id="UP000230935">
    <property type="component" value="Unassembled WGS sequence"/>
</dbReference>
<reference evidence="3" key="1">
    <citation type="submission" date="2017-09" db="EMBL/GenBank/DDBJ databases">
        <title>Depth-based differentiation of microbial function through sediment-hosted aquifers and enrichment of novel symbionts in the deep terrestrial subsurface.</title>
        <authorList>
            <person name="Probst A.J."/>
            <person name="Ladd B."/>
            <person name="Jarett J.K."/>
            <person name="Geller-Mcgrath D.E."/>
            <person name="Sieber C.M.K."/>
            <person name="Emerson J.B."/>
            <person name="Anantharaman K."/>
            <person name="Thomas B.C."/>
            <person name="Malmstrom R."/>
            <person name="Stieglmeier M."/>
            <person name="Klingl A."/>
            <person name="Woyke T."/>
            <person name="Ryan C.M."/>
            <person name="Banfield J.F."/>
        </authorList>
    </citation>
    <scope>NUCLEOTIDE SEQUENCE [LARGE SCALE GENOMIC DNA]</scope>
</reference>
<dbReference type="AlphaFoldDB" id="A0A2H0W2P6"/>